<organism evidence="1 2">
    <name type="scientific">Nyssa sinensis</name>
    <dbReference type="NCBI Taxonomy" id="561372"/>
    <lineage>
        <taxon>Eukaryota</taxon>
        <taxon>Viridiplantae</taxon>
        <taxon>Streptophyta</taxon>
        <taxon>Embryophyta</taxon>
        <taxon>Tracheophyta</taxon>
        <taxon>Spermatophyta</taxon>
        <taxon>Magnoliopsida</taxon>
        <taxon>eudicotyledons</taxon>
        <taxon>Gunneridae</taxon>
        <taxon>Pentapetalae</taxon>
        <taxon>asterids</taxon>
        <taxon>Cornales</taxon>
        <taxon>Nyssaceae</taxon>
        <taxon>Nyssa</taxon>
    </lineage>
</organism>
<dbReference type="AlphaFoldDB" id="A0A5J5BY92"/>
<name>A0A5J5BY92_9ASTE</name>
<dbReference type="Proteomes" id="UP000325577">
    <property type="component" value="Linkage Group LG1"/>
</dbReference>
<reference evidence="1 2" key="1">
    <citation type="submission" date="2019-09" db="EMBL/GenBank/DDBJ databases">
        <title>A chromosome-level genome assembly of the Chinese tupelo Nyssa sinensis.</title>
        <authorList>
            <person name="Yang X."/>
            <person name="Kang M."/>
            <person name="Yang Y."/>
            <person name="Xiong H."/>
            <person name="Wang M."/>
            <person name="Zhang Z."/>
            <person name="Wang Z."/>
            <person name="Wu H."/>
            <person name="Ma T."/>
            <person name="Liu J."/>
            <person name="Xi Z."/>
        </authorList>
    </citation>
    <scope>NUCLEOTIDE SEQUENCE [LARGE SCALE GENOMIC DNA]</scope>
    <source>
        <strain evidence="1">J267</strain>
        <tissue evidence="1">Leaf</tissue>
    </source>
</reference>
<protein>
    <submittedName>
        <fullName evidence="1">Uncharacterized protein</fullName>
    </submittedName>
</protein>
<accession>A0A5J5BY92</accession>
<evidence type="ECO:0000313" key="1">
    <source>
        <dbReference type="EMBL" id="KAA8547624.1"/>
    </source>
</evidence>
<evidence type="ECO:0000313" key="2">
    <source>
        <dbReference type="Proteomes" id="UP000325577"/>
    </source>
</evidence>
<dbReference type="PANTHER" id="PTHR34190">
    <property type="entry name" value="EXPRESSED PROTEIN"/>
    <property type="match status" value="1"/>
</dbReference>
<dbReference type="PANTHER" id="PTHR34190:SF10">
    <property type="entry name" value="TERNARY COMPLEX FACTOR MIP1 LEUCINE-ZIPPER DOMAIN-CONTAINING PROTEIN"/>
    <property type="match status" value="1"/>
</dbReference>
<gene>
    <name evidence="1" type="ORF">F0562_004053</name>
</gene>
<keyword evidence="2" id="KW-1185">Reference proteome</keyword>
<dbReference type="EMBL" id="CM018032">
    <property type="protein sequence ID" value="KAA8547624.1"/>
    <property type="molecule type" value="Genomic_DNA"/>
</dbReference>
<sequence>MEQEEKLELNSPLPVLPRLDRLDRLLQLLEEKHGLSGRHSSSSVDRKMESEDQCKSLSTALEEVHHKGTLMERLAILENRVLQEEAIERASMTKPCQNSRKHKRKGYRKSLGWFRIGC</sequence>
<dbReference type="OrthoDB" id="1225832at2759"/>
<proteinExistence type="predicted"/>